<organism evidence="3 4">
    <name type="scientific">Hymenolepis diminuta</name>
    <name type="common">Rat tapeworm</name>
    <dbReference type="NCBI Taxonomy" id="6216"/>
    <lineage>
        <taxon>Eukaryota</taxon>
        <taxon>Metazoa</taxon>
        <taxon>Spiralia</taxon>
        <taxon>Lophotrochozoa</taxon>
        <taxon>Platyhelminthes</taxon>
        <taxon>Cestoda</taxon>
        <taxon>Eucestoda</taxon>
        <taxon>Cyclophyllidea</taxon>
        <taxon>Hymenolepididae</taxon>
        <taxon>Hymenolepis</taxon>
    </lineage>
</organism>
<feature type="compositionally biased region" description="Polar residues" evidence="1">
    <location>
        <begin position="173"/>
        <end position="184"/>
    </location>
</feature>
<evidence type="ECO:0000256" key="2">
    <source>
        <dbReference type="SAM" id="Phobius"/>
    </source>
</evidence>
<feature type="transmembrane region" description="Helical" evidence="2">
    <location>
        <begin position="83"/>
        <end position="105"/>
    </location>
</feature>
<reference evidence="3 4" key="1">
    <citation type="submission" date="2019-07" db="EMBL/GenBank/DDBJ databases">
        <authorList>
            <person name="Jastrzebski P J."/>
            <person name="Paukszto L."/>
            <person name="Jastrzebski P J."/>
        </authorList>
    </citation>
    <scope>NUCLEOTIDE SEQUENCE [LARGE SCALE GENOMIC DNA]</scope>
    <source>
        <strain evidence="3 4">WMS-il1</strain>
    </source>
</reference>
<dbReference type="Proteomes" id="UP000321570">
    <property type="component" value="Unassembled WGS sequence"/>
</dbReference>
<keyword evidence="2" id="KW-0472">Membrane</keyword>
<keyword evidence="2" id="KW-0812">Transmembrane</keyword>
<accession>A0A564XXF6</accession>
<keyword evidence="4" id="KW-1185">Reference proteome</keyword>
<sequence>MSERNSPQFLGMEGCRKYAWIALSLLLLFFCIIFVVSGTHLMFTDVKLSEKCNDDKLVQSRPDIAKACEEERWVKRFMINTGYAMSCIGLIFGLGFIVINVCFCVKMTGRARNHDTELCEYPSEQAHTSETDSAEPPDYDAACRVQVEIDDDSVSYRPPSIPPPPSSQQPSQTIENNHTPQRHK</sequence>
<feature type="transmembrane region" description="Helical" evidence="2">
    <location>
        <begin position="20"/>
        <end position="43"/>
    </location>
</feature>
<protein>
    <submittedName>
        <fullName evidence="3">Uncharacterized protein</fullName>
    </submittedName>
</protein>
<evidence type="ECO:0000313" key="4">
    <source>
        <dbReference type="Proteomes" id="UP000321570"/>
    </source>
</evidence>
<dbReference type="AlphaFoldDB" id="A0A564XXF6"/>
<keyword evidence="2" id="KW-1133">Transmembrane helix</keyword>
<proteinExistence type="predicted"/>
<dbReference type="EMBL" id="CABIJS010000022">
    <property type="protein sequence ID" value="VUZ39697.1"/>
    <property type="molecule type" value="Genomic_DNA"/>
</dbReference>
<evidence type="ECO:0000313" key="3">
    <source>
        <dbReference type="EMBL" id="VUZ39697.1"/>
    </source>
</evidence>
<feature type="region of interest" description="Disordered" evidence="1">
    <location>
        <begin position="153"/>
        <end position="184"/>
    </location>
</feature>
<gene>
    <name evidence="3" type="ORF">WMSIL1_LOCUS1072</name>
</gene>
<name>A0A564XXF6_HYMDI</name>
<evidence type="ECO:0000256" key="1">
    <source>
        <dbReference type="SAM" id="MobiDB-lite"/>
    </source>
</evidence>